<dbReference type="AlphaFoldDB" id="A0AAD4PIK1"/>
<dbReference type="InterPro" id="IPR004119">
    <property type="entry name" value="EcKL"/>
</dbReference>
<sequence length="409" mass="47847">MTEETAAPVPTWLKQELFEDLLKKLFPKYRSIKSFKAVPGLKPGENYSTIMLRLYFNVELEGKFEEISFMLKTPHDFEMYREILKQNNMFAVERDVFLNVKTELEQMYKDVGLELRFGASAYEINAPDEYVLLEDLRPAGFQNVDRLEGLDKSHVLSVLTKLAQWHAASAARIEFKGAYKQHYFVPTYTDSMRPQIEETAETLGKYLLKCLPKYDGYETYTDAVHSLHSKFVDLMYGLNKSDPEDFNALCHGDLWTNNILFQYKEGCPEPSETYFVDLQLPRYCSVAFDLIYFLLASTQFELKISHFDYFIRNYHDQLKKHLNLLKYPEEKIPTLRSIHKQLLKHGFVVVLMLCPPVLLDRTDDANLNDFITESEEGDDLKMQMFSNARYRKHVSAILPWMLNRGALDY</sequence>
<organism evidence="2 3">
    <name type="scientific">Drosophila rubida</name>
    <dbReference type="NCBI Taxonomy" id="30044"/>
    <lineage>
        <taxon>Eukaryota</taxon>
        <taxon>Metazoa</taxon>
        <taxon>Ecdysozoa</taxon>
        <taxon>Arthropoda</taxon>
        <taxon>Hexapoda</taxon>
        <taxon>Insecta</taxon>
        <taxon>Pterygota</taxon>
        <taxon>Neoptera</taxon>
        <taxon>Endopterygota</taxon>
        <taxon>Diptera</taxon>
        <taxon>Brachycera</taxon>
        <taxon>Muscomorpha</taxon>
        <taxon>Ephydroidea</taxon>
        <taxon>Drosophilidae</taxon>
        <taxon>Drosophila</taxon>
    </lineage>
</organism>
<dbReference type="SMART" id="SM00587">
    <property type="entry name" value="CHK"/>
    <property type="match status" value="1"/>
</dbReference>
<reference evidence="2" key="1">
    <citation type="journal article" date="2021" name="Mol. Ecol. Resour.">
        <title>Phylogenomic analyses of the genus Drosophila reveals genomic signals of climate adaptation.</title>
        <authorList>
            <person name="Li F."/>
            <person name="Rane R.V."/>
            <person name="Luria V."/>
            <person name="Xiong Z."/>
            <person name="Chen J."/>
            <person name="Li Z."/>
            <person name="Catullo R.A."/>
            <person name="Griffin P.C."/>
            <person name="Schiffer M."/>
            <person name="Pearce S."/>
            <person name="Lee S.F."/>
            <person name="McElroy K."/>
            <person name="Stocker A."/>
            <person name="Shirriffs J."/>
            <person name="Cockerell F."/>
            <person name="Coppin C."/>
            <person name="Sgro C.M."/>
            <person name="Karger A."/>
            <person name="Cain J.W."/>
            <person name="Weber J.A."/>
            <person name="Santpere G."/>
            <person name="Kirschner M.W."/>
            <person name="Hoffmann A.A."/>
            <person name="Oakeshott J.G."/>
            <person name="Zhang G."/>
        </authorList>
    </citation>
    <scope>NUCLEOTIDE SEQUENCE</scope>
    <source>
        <strain evidence="2">BGI-SZ-2011g</strain>
    </source>
</reference>
<protein>
    <recommendedName>
        <fullName evidence="1">CHK kinase-like domain-containing protein</fullName>
    </recommendedName>
</protein>
<accession>A0AAD4PIK1</accession>
<evidence type="ECO:0000313" key="3">
    <source>
        <dbReference type="Proteomes" id="UP001200034"/>
    </source>
</evidence>
<feature type="domain" description="CHK kinase-like" evidence="1">
    <location>
        <begin position="131"/>
        <end position="324"/>
    </location>
</feature>
<dbReference type="InterPro" id="IPR015897">
    <property type="entry name" value="CHK_kinase-like"/>
</dbReference>
<comment type="caution">
    <text evidence="2">The sequence shown here is derived from an EMBL/GenBank/DDBJ whole genome shotgun (WGS) entry which is preliminary data.</text>
</comment>
<dbReference type="PANTHER" id="PTHR11012">
    <property type="entry name" value="PROTEIN KINASE-LIKE DOMAIN-CONTAINING"/>
    <property type="match status" value="1"/>
</dbReference>
<dbReference type="Pfam" id="PF02958">
    <property type="entry name" value="EcKL"/>
    <property type="match status" value="1"/>
</dbReference>
<gene>
    <name evidence="2" type="ORF">KR093_009302</name>
</gene>
<name>A0AAD4PIK1_9MUSC</name>
<dbReference type="Gene3D" id="3.90.1200.10">
    <property type="match status" value="1"/>
</dbReference>
<dbReference type="SUPFAM" id="SSF56112">
    <property type="entry name" value="Protein kinase-like (PK-like)"/>
    <property type="match status" value="1"/>
</dbReference>
<dbReference type="Proteomes" id="UP001200034">
    <property type="component" value="Unassembled WGS sequence"/>
</dbReference>
<proteinExistence type="predicted"/>
<evidence type="ECO:0000259" key="1">
    <source>
        <dbReference type="SMART" id="SM00587"/>
    </source>
</evidence>
<dbReference type="EMBL" id="JAJJHW010003409">
    <property type="protein sequence ID" value="KAH8359878.1"/>
    <property type="molecule type" value="Genomic_DNA"/>
</dbReference>
<dbReference type="PANTHER" id="PTHR11012:SF6">
    <property type="entry name" value="CHK DOMAIN OV1-RELATED"/>
    <property type="match status" value="1"/>
</dbReference>
<dbReference type="InterPro" id="IPR011009">
    <property type="entry name" value="Kinase-like_dom_sf"/>
</dbReference>
<keyword evidence="3" id="KW-1185">Reference proteome</keyword>
<evidence type="ECO:0000313" key="2">
    <source>
        <dbReference type="EMBL" id="KAH8359878.1"/>
    </source>
</evidence>